<sequence length="145" mass="15873">MGNTYANYVVIDLGGQFTWLDCDQYNSSTYRHVRCWSPKCKATIGGDGASCIDCKEKPHRPGCTRNTCAPSSYNPKTSMFTVGGVGEDTVHVSSTDGNVYLDDENMRHFTFGCGVKDLLSSLAKDTVVPDCELAYIRLLPSPSEL</sequence>
<reference evidence="3" key="1">
    <citation type="journal article" date="2022" name="Plant J.">
        <title>Strategies of tolerance reflected in two North American maple genomes.</title>
        <authorList>
            <person name="McEvoy S.L."/>
            <person name="Sezen U.U."/>
            <person name="Trouern-Trend A."/>
            <person name="McMahon S.M."/>
            <person name="Schaberg P.G."/>
            <person name="Yang J."/>
            <person name="Wegrzyn J.L."/>
            <person name="Swenson N.G."/>
        </authorList>
    </citation>
    <scope>NUCLEOTIDE SEQUENCE</scope>
    <source>
        <strain evidence="3">NS2018</strain>
    </source>
</reference>
<dbReference type="GO" id="GO:0004190">
    <property type="term" value="F:aspartic-type endopeptidase activity"/>
    <property type="evidence" value="ECO:0007669"/>
    <property type="project" value="InterPro"/>
</dbReference>
<dbReference type="InterPro" id="IPR001461">
    <property type="entry name" value="Aspartic_peptidase_A1"/>
</dbReference>
<dbReference type="PANTHER" id="PTHR47965:SF22">
    <property type="entry name" value="EUKARYOTIC ASPARTYL PROTEASE FAMILY PROTEIN"/>
    <property type="match status" value="1"/>
</dbReference>
<feature type="domain" description="Xylanase inhibitor N-terminal" evidence="2">
    <location>
        <begin position="8"/>
        <end position="124"/>
    </location>
</feature>
<dbReference type="SUPFAM" id="SSF50630">
    <property type="entry name" value="Acid proteases"/>
    <property type="match status" value="1"/>
</dbReference>
<evidence type="ECO:0000313" key="4">
    <source>
        <dbReference type="Proteomes" id="UP001168877"/>
    </source>
</evidence>
<dbReference type="Gene3D" id="2.40.70.10">
    <property type="entry name" value="Acid Proteases"/>
    <property type="match status" value="1"/>
</dbReference>
<dbReference type="AlphaFoldDB" id="A0AA39W2A4"/>
<name>A0AA39W2A4_ACESA</name>
<dbReference type="PANTHER" id="PTHR47965">
    <property type="entry name" value="ASPARTYL PROTEASE-RELATED"/>
    <property type="match status" value="1"/>
</dbReference>
<keyword evidence="4" id="KW-1185">Reference proteome</keyword>
<gene>
    <name evidence="3" type="ORF">LWI29_011007</name>
</gene>
<organism evidence="3 4">
    <name type="scientific">Acer saccharum</name>
    <name type="common">Sugar maple</name>
    <dbReference type="NCBI Taxonomy" id="4024"/>
    <lineage>
        <taxon>Eukaryota</taxon>
        <taxon>Viridiplantae</taxon>
        <taxon>Streptophyta</taxon>
        <taxon>Embryophyta</taxon>
        <taxon>Tracheophyta</taxon>
        <taxon>Spermatophyta</taxon>
        <taxon>Magnoliopsida</taxon>
        <taxon>eudicotyledons</taxon>
        <taxon>Gunneridae</taxon>
        <taxon>Pentapetalae</taxon>
        <taxon>rosids</taxon>
        <taxon>malvids</taxon>
        <taxon>Sapindales</taxon>
        <taxon>Sapindaceae</taxon>
        <taxon>Hippocastanoideae</taxon>
        <taxon>Acereae</taxon>
        <taxon>Acer</taxon>
    </lineage>
</organism>
<protein>
    <recommendedName>
        <fullName evidence="2">Xylanase inhibitor N-terminal domain-containing protein</fullName>
    </recommendedName>
</protein>
<dbReference type="EMBL" id="JAUESC010000001">
    <property type="protein sequence ID" value="KAK0607194.1"/>
    <property type="molecule type" value="Genomic_DNA"/>
</dbReference>
<evidence type="ECO:0000313" key="3">
    <source>
        <dbReference type="EMBL" id="KAK0607194.1"/>
    </source>
</evidence>
<evidence type="ECO:0000256" key="1">
    <source>
        <dbReference type="ARBA" id="ARBA00007447"/>
    </source>
</evidence>
<comment type="caution">
    <text evidence="3">The sequence shown here is derived from an EMBL/GenBank/DDBJ whole genome shotgun (WGS) entry which is preliminary data.</text>
</comment>
<proteinExistence type="inferred from homology"/>
<accession>A0AA39W2A4</accession>
<dbReference type="Pfam" id="PF14543">
    <property type="entry name" value="TAXi_N"/>
    <property type="match status" value="1"/>
</dbReference>
<comment type="similarity">
    <text evidence="1">Belongs to the peptidase A1 family.</text>
</comment>
<dbReference type="InterPro" id="IPR021109">
    <property type="entry name" value="Peptidase_aspartic_dom_sf"/>
</dbReference>
<reference evidence="3" key="2">
    <citation type="submission" date="2023-06" db="EMBL/GenBank/DDBJ databases">
        <authorList>
            <person name="Swenson N.G."/>
            <person name="Wegrzyn J.L."/>
            <person name="Mcevoy S.L."/>
        </authorList>
    </citation>
    <scope>NUCLEOTIDE SEQUENCE</scope>
    <source>
        <strain evidence="3">NS2018</strain>
        <tissue evidence="3">Leaf</tissue>
    </source>
</reference>
<dbReference type="InterPro" id="IPR032861">
    <property type="entry name" value="TAXi_N"/>
</dbReference>
<dbReference type="GO" id="GO:0006508">
    <property type="term" value="P:proteolysis"/>
    <property type="evidence" value="ECO:0007669"/>
    <property type="project" value="InterPro"/>
</dbReference>
<evidence type="ECO:0000259" key="2">
    <source>
        <dbReference type="Pfam" id="PF14543"/>
    </source>
</evidence>
<dbReference type="Proteomes" id="UP001168877">
    <property type="component" value="Unassembled WGS sequence"/>
</dbReference>